<dbReference type="PANTHER" id="PTHR10766:SF119">
    <property type="entry name" value="TRANSMEMBRANE 9 SUPERFAMILY MEMBER 5"/>
    <property type="match status" value="1"/>
</dbReference>
<comment type="caution">
    <text evidence="11">The sequence shown here is derived from an EMBL/GenBank/DDBJ whole genome shotgun (WGS) entry which is preliminary data.</text>
</comment>
<evidence type="ECO:0000313" key="11">
    <source>
        <dbReference type="EMBL" id="MCH84629.1"/>
    </source>
</evidence>
<dbReference type="EMBL" id="LXQA010007129">
    <property type="protein sequence ID" value="MCH84629.1"/>
    <property type="molecule type" value="Genomic_DNA"/>
</dbReference>
<organism evidence="11 12">
    <name type="scientific">Trifolium medium</name>
    <dbReference type="NCBI Taxonomy" id="97028"/>
    <lineage>
        <taxon>Eukaryota</taxon>
        <taxon>Viridiplantae</taxon>
        <taxon>Streptophyta</taxon>
        <taxon>Embryophyta</taxon>
        <taxon>Tracheophyta</taxon>
        <taxon>Spermatophyta</taxon>
        <taxon>Magnoliopsida</taxon>
        <taxon>eudicotyledons</taxon>
        <taxon>Gunneridae</taxon>
        <taxon>Pentapetalae</taxon>
        <taxon>rosids</taxon>
        <taxon>fabids</taxon>
        <taxon>Fabales</taxon>
        <taxon>Fabaceae</taxon>
        <taxon>Papilionoideae</taxon>
        <taxon>50 kb inversion clade</taxon>
        <taxon>NPAAA clade</taxon>
        <taxon>Hologalegina</taxon>
        <taxon>IRL clade</taxon>
        <taxon>Trifolieae</taxon>
        <taxon>Trifolium</taxon>
    </lineage>
</organism>
<keyword evidence="11" id="KW-0675">Receptor</keyword>
<dbReference type="InterPro" id="IPR004240">
    <property type="entry name" value="EMP70"/>
</dbReference>
<evidence type="ECO:0000256" key="8">
    <source>
        <dbReference type="ARBA" id="ARBA00023034"/>
    </source>
</evidence>
<dbReference type="AlphaFoldDB" id="A0A392MC49"/>
<dbReference type="PANTHER" id="PTHR10766">
    <property type="entry name" value="TRANSMEMBRANE 9 SUPERFAMILY PROTEIN"/>
    <property type="match status" value="1"/>
</dbReference>
<accession>A0A392MC49</accession>
<proteinExistence type="inferred from homology"/>
<feature type="non-terminal residue" evidence="11">
    <location>
        <position position="1"/>
    </location>
</feature>
<protein>
    <recommendedName>
        <fullName evidence="10">Transmembrane 9 superfamily member</fullName>
    </recommendedName>
</protein>
<evidence type="ECO:0000256" key="2">
    <source>
        <dbReference type="ARBA" id="ARBA00004653"/>
    </source>
</evidence>
<feature type="transmembrane region" description="Helical" evidence="10">
    <location>
        <begin position="43"/>
        <end position="64"/>
    </location>
</feature>
<gene>
    <name evidence="11" type="ORF">A2U01_0005461</name>
</gene>
<reference evidence="11 12" key="1">
    <citation type="journal article" date="2018" name="Front. Plant Sci.">
        <title>Red Clover (Trifolium pratense) and Zigzag Clover (T. medium) - A Picture of Genomic Similarities and Differences.</title>
        <authorList>
            <person name="Dluhosova J."/>
            <person name="Istvanek J."/>
            <person name="Nedelnik J."/>
            <person name="Repkova J."/>
        </authorList>
    </citation>
    <scope>NUCLEOTIDE SEQUENCE [LARGE SCALE GENOMIC DNA]</scope>
    <source>
        <strain evidence="12">cv. 10/8</strain>
        <tissue evidence="11">Leaf</tissue>
    </source>
</reference>
<keyword evidence="4 10" id="KW-0812">Transmembrane</keyword>
<sequence>RPSATKRYPKEIQQLPWYRRTPVQMFIGGFVPFSAIVLQLHQVSVLCGGSTAIFMFGYGIYFYARSRMSGFLQLSFFIGYNACICYAFFLIFGAISFRVSLLFVHHIYHNVKRE</sequence>
<comment type="subcellular location">
    <subcellularLocation>
        <location evidence="1">Endosome membrane</location>
        <topology evidence="1">Multi-pass membrane protein</topology>
    </subcellularLocation>
    <subcellularLocation>
        <location evidence="2">Golgi apparatus membrane</location>
        <topology evidence="2">Multi-pass membrane protein</topology>
    </subcellularLocation>
</comment>
<keyword evidence="9 10" id="KW-0472">Membrane</keyword>
<dbReference type="Pfam" id="PF02990">
    <property type="entry name" value="EMP70"/>
    <property type="match status" value="1"/>
</dbReference>
<keyword evidence="12" id="KW-1185">Reference proteome</keyword>
<feature type="transmembrane region" description="Helical" evidence="10">
    <location>
        <begin position="76"/>
        <end position="97"/>
    </location>
</feature>
<evidence type="ECO:0000313" key="12">
    <source>
        <dbReference type="Proteomes" id="UP000265520"/>
    </source>
</evidence>
<dbReference type="Proteomes" id="UP000265520">
    <property type="component" value="Unassembled WGS sequence"/>
</dbReference>
<keyword evidence="7 10" id="KW-1133">Transmembrane helix</keyword>
<evidence type="ECO:0000256" key="4">
    <source>
        <dbReference type="ARBA" id="ARBA00022692"/>
    </source>
</evidence>
<evidence type="ECO:0000256" key="9">
    <source>
        <dbReference type="ARBA" id="ARBA00023136"/>
    </source>
</evidence>
<evidence type="ECO:0000256" key="7">
    <source>
        <dbReference type="ARBA" id="ARBA00022989"/>
    </source>
</evidence>
<evidence type="ECO:0000256" key="1">
    <source>
        <dbReference type="ARBA" id="ARBA00004337"/>
    </source>
</evidence>
<dbReference type="GO" id="GO:0000139">
    <property type="term" value="C:Golgi membrane"/>
    <property type="evidence" value="ECO:0007669"/>
    <property type="project" value="UniProtKB-SubCell"/>
</dbReference>
<evidence type="ECO:0000256" key="3">
    <source>
        <dbReference type="ARBA" id="ARBA00005227"/>
    </source>
</evidence>
<dbReference type="GO" id="GO:0072657">
    <property type="term" value="P:protein localization to membrane"/>
    <property type="evidence" value="ECO:0007669"/>
    <property type="project" value="TreeGrafter"/>
</dbReference>
<keyword evidence="6" id="KW-0967">Endosome</keyword>
<feature type="transmembrane region" description="Helical" evidence="10">
    <location>
        <begin position="21"/>
        <end position="37"/>
    </location>
</feature>
<keyword evidence="8" id="KW-0333">Golgi apparatus</keyword>
<keyword evidence="5" id="KW-0732">Signal</keyword>
<name>A0A392MC49_9FABA</name>
<comment type="caution">
    <text evidence="10">Lacks conserved residue(s) required for the propagation of feature annotation.</text>
</comment>
<evidence type="ECO:0000256" key="5">
    <source>
        <dbReference type="ARBA" id="ARBA00022729"/>
    </source>
</evidence>
<evidence type="ECO:0000256" key="6">
    <source>
        <dbReference type="ARBA" id="ARBA00022753"/>
    </source>
</evidence>
<evidence type="ECO:0000256" key="10">
    <source>
        <dbReference type="RuleBase" id="RU363079"/>
    </source>
</evidence>
<dbReference type="GO" id="GO:0010008">
    <property type="term" value="C:endosome membrane"/>
    <property type="evidence" value="ECO:0007669"/>
    <property type="project" value="UniProtKB-SubCell"/>
</dbReference>
<comment type="similarity">
    <text evidence="3 10">Belongs to the nonaspanin (TM9SF) (TC 9.A.2) family.</text>
</comment>